<accession>A0ABQ4CMV4</accession>
<name>A0ABQ4CMV4_9ACTN</name>
<dbReference type="PANTHER" id="PTHR22576:SF37">
    <property type="entry name" value="MUCOSA-ASSOCIATED LYMPHOID TISSUE LYMPHOMA TRANSLOCATION PROTEIN 1"/>
    <property type="match status" value="1"/>
</dbReference>
<comment type="caution">
    <text evidence="2">The sequence shown here is derived from an EMBL/GenBank/DDBJ whole genome shotgun (WGS) entry which is preliminary data.</text>
</comment>
<keyword evidence="3" id="KW-1185">Reference proteome</keyword>
<dbReference type="PANTHER" id="PTHR22576">
    <property type="entry name" value="MUCOSA ASSOCIATED LYMPHOID TISSUE LYMPHOMA TRANSLOCATION PROTEIN 1/PARACASPASE"/>
    <property type="match status" value="1"/>
</dbReference>
<dbReference type="EMBL" id="BONE01000013">
    <property type="protein sequence ID" value="GIF72600.1"/>
    <property type="molecule type" value="Genomic_DNA"/>
</dbReference>
<evidence type="ECO:0000313" key="2">
    <source>
        <dbReference type="EMBL" id="GIF72600.1"/>
    </source>
</evidence>
<organism evidence="2 3">
    <name type="scientific">Asanoa siamensis</name>
    <dbReference type="NCBI Taxonomy" id="926357"/>
    <lineage>
        <taxon>Bacteria</taxon>
        <taxon>Bacillati</taxon>
        <taxon>Actinomycetota</taxon>
        <taxon>Actinomycetes</taxon>
        <taxon>Micromonosporales</taxon>
        <taxon>Micromonosporaceae</taxon>
        <taxon>Asanoa</taxon>
    </lineage>
</organism>
<gene>
    <name evidence="2" type="ORF">Asi02nite_21180</name>
</gene>
<proteinExistence type="predicted"/>
<dbReference type="InterPro" id="IPR052039">
    <property type="entry name" value="Caspase-related_regulators"/>
</dbReference>
<evidence type="ECO:0008006" key="4">
    <source>
        <dbReference type="Google" id="ProtNLM"/>
    </source>
</evidence>
<dbReference type="Proteomes" id="UP000604117">
    <property type="component" value="Unassembled WGS sequence"/>
</dbReference>
<dbReference type="Gene3D" id="3.40.50.1460">
    <property type="match status" value="1"/>
</dbReference>
<sequence>MTAGARLALVVATNSYEDPRFAALRAPATDAGDMAEVLGDPAIGGFEVTSLMDEPESRVRRAISGFLASPGPADLVLVYMSCHGVLDARGRLSFATRDTDRADLSATAVEAGWLLDRLEDCRARAQVVILDCCFSGAFANTKSDGDLGLDRRLVGNGRGRTVLTASRATEYSYEGEATTQPARSAFTAALVDGLRGRADRDRKGYVSVEDAYTHAAERLRELGAAQSPQRWTYGGEGDLVLARTGGTPAPRRPVARPARPLPDRCVAVIDDRLGRFDVGSYDMVAFSSDGAAVTCAGPTGEVRFWNPRESCSGRRAVPWCGNAAARHGPPAGRRPAGHRRRRRTCPVVATRIRDTRARPGHRRGRQLVEAGVQPPSHLRPRLPAGRSGVGDRWERMPRRVVGSGHRRTDPRPAGRMGPRGRVQRGRCPAGGRGP</sequence>
<dbReference type="NCBIfam" id="NF047832">
    <property type="entry name" value="caspase_w_EACC1"/>
    <property type="match status" value="1"/>
</dbReference>
<evidence type="ECO:0000256" key="1">
    <source>
        <dbReference type="SAM" id="MobiDB-lite"/>
    </source>
</evidence>
<evidence type="ECO:0000313" key="3">
    <source>
        <dbReference type="Proteomes" id="UP000604117"/>
    </source>
</evidence>
<reference evidence="2 3" key="1">
    <citation type="submission" date="2021-01" db="EMBL/GenBank/DDBJ databases">
        <title>Whole genome shotgun sequence of Asanoa siamensis NBRC 107932.</title>
        <authorList>
            <person name="Komaki H."/>
            <person name="Tamura T."/>
        </authorList>
    </citation>
    <scope>NUCLEOTIDE SEQUENCE [LARGE SCALE GENOMIC DNA]</scope>
    <source>
        <strain evidence="2 3">NBRC 107932</strain>
    </source>
</reference>
<feature type="region of interest" description="Disordered" evidence="1">
    <location>
        <begin position="357"/>
        <end position="434"/>
    </location>
</feature>
<protein>
    <recommendedName>
        <fullName evidence="4">Caspase domain-containing protein</fullName>
    </recommendedName>
</protein>
<dbReference type="RefSeq" id="WP_203712171.1">
    <property type="nucleotide sequence ID" value="NZ_BONE01000013.1"/>
</dbReference>